<organism evidence="1">
    <name type="scientific">Tanacetum cinerariifolium</name>
    <name type="common">Dalmatian daisy</name>
    <name type="synonym">Chrysanthemum cinerariifolium</name>
    <dbReference type="NCBI Taxonomy" id="118510"/>
    <lineage>
        <taxon>Eukaryota</taxon>
        <taxon>Viridiplantae</taxon>
        <taxon>Streptophyta</taxon>
        <taxon>Embryophyta</taxon>
        <taxon>Tracheophyta</taxon>
        <taxon>Spermatophyta</taxon>
        <taxon>Magnoliopsida</taxon>
        <taxon>eudicotyledons</taxon>
        <taxon>Gunneridae</taxon>
        <taxon>Pentapetalae</taxon>
        <taxon>asterids</taxon>
        <taxon>campanulids</taxon>
        <taxon>Asterales</taxon>
        <taxon>Asteraceae</taxon>
        <taxon>Asteroideae</taxon>
        <taxon>Anthemideae</taxon>
        <taxon>Anthemidinae</taxon>
        <taxon>Tanacetum</taxon>
    </lineage>
</organism>
<accession>A0A699UZA5</accession>
<dbReference type="EMBL" id="BKCJ011380505">
    <property type="protein sequence ID" value="GFD27870.1"/>
    <property type="molecule type" value="Genomic_DNA"/>
</dbReference>
<proteinExistence type="predicted"/>
<sequence length="83" mass="9065">DLKLGKIMRTGSESGGIYMFDCDNSGKSSASLCNSGIVFYVSKELWHCKLGYPFDKVLSVLSDEVGFKSGDHVSACDIRHKAK</sequence>
<dbReference type="AlphaFoldDB" id="A0A699UZA5"/>
<protein>
    <submittedName>
        <fullName evidence="1">Ribonuclease H-like domain-containing protein</fullName>
    </submittedName>
</protein>
<reference evidence="1" key="1">
    <citation type="journal article" date="2019" name="Sci. Rep.">
        <title>Draft genome of Tanacetum cinerariifolium, the natural source of mosquito coil.</title>
        <authorList>
            <person name="Yamashiro T."/>
            <person name="Shiraishi A."/>
            <person name="Satake H."/>
            <person name="Nakayama K."/>
        </authorList>
    </citation>
    <scope>NUCLEOTIDE SEQUENCE</scope>
</reference>
<gene>
    <name evidence="1" type="ORF">Tci_899839</name>
</gene>
<evidence type="ECO:0000313" key="1">
    <source>
        <dbReference type="EMBL" id="GFD27870.1"/>
    </source>
</evidence>
<name>A0A699UZA5_TANCI</name>
<comment type="caution">
    <text evidence="1">The sequence shown here is derived from an EMBL/GenBank/DDBJ whole genome shotgun (WGS) entry which is preliminary data.</text>
</comment>
<feature type="non-terminal residue" evidence="1">
    <location>
        <position position="1"/>
    </location>
</feature>